<feature type="region of interest" description="Disordered" evidence="2">
    <location>
        <begin position="288"/>
        <end position="330"/>
    </location>
</feature>
<evidence type="ECO:0000313" key="3">
    <source>
        <dbReference type="EMBL" id="KAJ8028473.1"/>
    </source>
</evidence>
<accession>A0A9Q1BKQ9</accession>
<dbReference type="InterPro" id="IPR038791">
    <property type="entry name" value="Cfap97/Hemingway"/>
</dbReference>
<feature type="compositionally biased region" description="Low complexity" evidence="2">
    <location>
        <begin position="66"/>
        <end position="81"/>
    </location>
</feature>
<protein>
    <submittedName>
        <fullName evidence="3">Cilia- and flagella-associated protein 97</fullName>
    </submittedName>
</protein>
<feature type="compositionally biased region" description="Polar residues" evidence="2">
    <location>
        <begin position="298"/>
        <end position="309"/>
    </location>
</feature>
<comment type="caution">
    <text evidence="3">The sequence shown here is derived from an EMBL/GenBank/DDBJ whole genome shotgun (WGS) entry which is preliminary data.</text>
</comment>
<keyword evidence="3" id="KW-0966">Cell projection</keyword>
<dbReference type="EMBL" id="JAIZAY010000015">
    <property type="protein sequence ID" value="KAJ8028473.1"/>
    <property type="molecule type" value="Genomic_DNA"/>
</dbReference>
<evidence type="ECO:0000256" key="2">
    <source>
        <dbReference type="SAM" id="MobiDB-lite"/>
    </source>
</evidence>
<dbReference type="OrthoDB" id="515313at2759"/>
<dbReference type="GO" id="GO:0007283">
    <property type="term" value="P:spermatogenesis"/>
    <property type="evidence" value="ECO:0007669"/>
    <property type="project" value="TreeGrafter"/>
</dbReference>
<feature type="compositionally biased region" description="Polar residues" evidence="2">
    <location>
        <begin position="354"/>
        <end position="365"/>
    </location>
</feature>
<comment type="similarity">
    <text evidence="1">Belongs to the CFAP97 family.</text>
</comment>
<feature type="compositionally biased region" description="Basic residues" evidence="2">
    <location>
        <begin position="370"/>
        <end position="380"/>
    </location>
</feature>
<sequence length="503" mass="55594">MDGDETSGPIDFDFFSGESEKSTTVNETEQRNAVKRLSEGSLTTHTKAPREDNNARPHNGSTGPCSSSDNSTDSDSGSNSESDGERSPRSVSSRSTNISVKVPTARDDSGGSESSDYGRNGDKSNVRATISDNDRENNNIGKHAESPERKNSTQTSQRKSVRPRTAKTRSHKKSWSSEDPSESESNSDKEDSEPSKSFSSSHSDTKSSATASESDSDTSVTDVSPLHSPERSPQNEDGKSKKRPKDRKADGVRFVDVTPGYSIHGKTRQQMQDSEARELSVLLRAVLEMDDYPDRSDLTSLQKKMNRPSSGKPRRGGSRPASAQMPHQRMNMSFSNDEVKKIDRENQRLLKKILSTNRTHTSANGSSRSTSKHMSHSAVRRQREQRKIELENMKILQRIESAKASPMIRRDNLVQHYQQQVQYSNQVGKSPHRPSSARRTGSTYVNKMAKASSMSSLNSDFSKSSVATGSTRSRPSSGKRSIVSDTGPPDRARPAWDDHWHVT</sequence>
<proteinExistence type="inferred from homology"/>
<evidence type="ECO:0000313" key="4">
    <source>
        <dbReference type="Proteomes" id="UP001152320"/>
    </source>
</evidence>
<feature type="compositionally biased region" description="Basic and acidic residues" evidence="2">
    <location>
        <begin position="228"/>
        <end position="239"/>
    </location>
</feature>
<keyword evidence="3" id="KW-0969">Cilium</keyword>
<feature type="compositionally biased region" description="Polar residues" evidence="2">
    <location>
        <begin position="452"/>
        <end position="479"/>
    </location>
</feature>
<feature type="region of interest" description="Disordered" evidence="2">
    <location>
        <begin position="1"/>
        <end position="275"/>
    </location>
</feature>
<keyword evidence="3" id="KW-0282">Flagellum</keyword>
<dbReference type="Pfam" id="PF13879">
    <property type="entry name" value="Hmw_CFAP97"/>
    <property type="match status" value="1"/>
</dbReference>
<dbReference type="PANTHER" id="PTHR23035">
    <property type="entry name" value="CILIA- AND FLAGELLA-ASSOCIATED PROTEIN 97-RELATED"/>
    <property type="match status" value="1"/>
</dbReference>
<keyword evidence="4" id="KW-1185">Reference proteome</keyword>
<feature type="region of interest" description="Disordered" evidence="2">
    <location>
        <begin position="450"/>
        <end position="503"/>
    </location>
</feature>
<feature type="region of interest" description="Disordered" evidence="2">
    <location>
        <begin position="353"/>
        <end position="388"/>
    </location>
</feature>
<feature type="region of interest" description="Disordered" evidence="2">
    <location>
        <begin position="423"/>
        <end position="442"/>
    </location>
</feature>
<feature type="compositionally biased region" description="Basic residues" evidence="2">
    <location>
        <begin position="159"/>
        <end position="174"/>
    </location>
</feature>
<feature type="compositionally biased region" description="Basic and acidic residues" evidence="2">
    <location>
        <begin position="28"/>
        <end position="38"/>
    </location>
</feature>
<organism evidence="3 4">
    <name type="scientific">Holothuria leucospilota</name>
    <name type="common">Black long sea cucumber</name>
    <name type="synonym">Mertensiothuria leucospilota</name>
    <dbReference type="NCBI Taxonomy" id="206669"/>
    <lineage>
        <taxon>Eukaryota</taxon>
        <taxon>Metazoa</taxon>
        <taxon>Echinodermata</taxon>
        <taxon>Eleutherozoa</taxon>
        <taxon>Echinozoa</taxon>
        <taxon>Holothuroidea</taxon>
        <taxon>Aspidochirotacea</taxon>
        <taxon>Aspidochirotida</taxon>
        <taxon>Holothuriidae</taxon>
        <taxon>Holothuria</taxon>
    </lineage>
</organism>
<feature type="compositionally biased region" description="Basic and acidic residues" evidence="2">
    <location>
        <begin position="488"/>
        <end position="503"/>
    </location>
</feature>
<reference evidence="3" key="1">
    <citation type="submission" date="2021-10" db="EMBL/GenBank/DDBJ databases">
        <title>Tropical sea cucumber genome reveals ecological adaptation and Cuvierian tubules defense mechanism.</title>
        <authorList>
            <person name="Chen T."/>
        </authorList>
    </citation>
    <scope>NUCLEOTIDE SEQUENCE</scope>
    <source>
        <strain evidence="3">Nanhai2018</strain>
        <tissue evidence="3">Muscle</tissue>
    </source>
</reference>
<dbReference type="InterPro" id="IPR029488">
    <property type="entry name" value="Hmw/CFAP97"/>
</dbReference>
<dbReference type="PANTHER" id="PTHR23035:SF1">
    <property type="entry name" value="CILIA- AND FLAGELLA-ASSOCIATED PROTEIN 97"/>
    <property type="match status" value="1"/>
</dbReference>
<dbReference type="AlphaFoldDB" id="A0A9Q1BKQ9"/>
<feature type="compositionally biased region" description="Low complexity" evidence="2">
    <location>
        <begin position="195"/>
        <end position="224"/>
    </location>
</feature>
<feature type="compositionally biased region" description="Polar residues" evidence="2">
    <location>
        <begin position="89"/>
        <end position="99"/>
    </location>
</feature>
<dbReference type="Proteomes" id="UP001152320">
    <property type="component" value="Chromosome 15"/>
</dbReference>
<gene>
    <name evidence="3" type="ORF">HOLleu_30709</name>
</gene>
<evidence type="ECO:0000256" key="1">
    <source>
        <dbReference type="ARBA" id="ARBA00008315"/>
    </source>
</evidence>
<feature type="compositionally biased region" description="Basic and acidic residues" evidence="2">
    <location>
        <begin position="132"/>
        <end position="151"/>
    </location>
</feature>
<name>A0A9Q1BKQ9_HOLLE</name>